<dbReference type="GO" id="GO:0003723">
    <property type="term" value="F:RNA binding"/>
    <property type="evidence" value="ECO:0007669"/>
    <property type="project" value="UniProtKB-KW"/>
</dbReference>
<protein>
    <recommendedName>
        <fullName evidence="2">RNA-binding S4 domain-containing protein</fullName>
    </recommendedName>
</protein>
<dbReference type="PANTHER" id="PTHR13633:SF3">
    <property type="entry name" value="MITOCHONDRIAL TRANSCRIPTION RESCUE FACTOR 1"/>
    <property type="match status" value="1"/>
</dbReference>
<evidence type="ECO:0000256" key="1">
    <source>
        <dbReference type="PROSITE-ProRule" id="PRU00182"/>
    </source>
</evidence>
<dbReference type="InterPro" id="IPR040591">
    <property type="entry name" value="RqcP2_RBD"/>
</dbReference>
<dbReference type="NCBIfam" id="TIGR03069">
    <property type="entry name" value="PS_II_S4"/>
    <property type="match status" value="1"/>
</dbReference>
<dbReference type="SUPFAM" id="SSF55174">
    <property type="entry name" value="Alpha-L RNA-binding motif"/>
    <property type="match status" value="1"/>
</dbReference>
<dbReference type="EMBL" id="HBHW01021356">
    <property type="protein sequence ID" value="CAE0048490.1"/>
    <property type="molecule type" value="Transcribed_RNA"/>
</dbReference>
<proteinExistence type="predicted"/>
<dbReference type="Gene3D" id="3.10.290.10">
    <property type="entry name" value="RNA-binding S4 domain"/>
    <property type="match status" value="1"/>
</dbReference>
<organism evidence="3">
    <name type="scientific">Rhodosorus marinus</name>
    <dbReference type="NCBI Taxonomy" id="101924"/>
    <lineage>
        <taxon>Eukaryota</taxon>
        <taxon>Rhodophyta</taxon>
        <taxon>Stylonematophyceae</taxon>
        <taxon>Stylonematales</taxon>
        <taxon>Stylonemataceae</taxon>
        <taxon>Rhodosorus</taxon>
    </lineage>
</organism>
<feature type="domain" description="RNA-binding S4" evidence="2">
    <location>
        <begin position="231"/>
        <end position="291"/>
    </location>
</feature>
<dbReference type="InterPro" id="IPR036986">
    <property type="entry name" value="S4_RNA-bd_sf"/>
</dbReference>
<name>A0A7S2ZR39_9RHOD</name>
<dbReference type="InterPro" id="IPR017506">
    <property type="entry name" value="PSII_S4"/>
</dbReference>
<gene>
    <name evidence="3" type="ORF">RMAR00112_LOCUS16484</name>
    <name evidence="4" type="ORF">RMAR00112_LOCUS16485</name>
</gene>
<sequence length="306" mass="33943">MGFVDLFWIKHSPHFGTRRCCTGRNVNSVRMAAGRGLVPRDDVLKHARHHGVEENIAARVVDVAERALKEFSVIPTHFLRPVESLELGNALGKLADLTVTTAGGFPQAERKRMVLSPVELVDLSLQIEEDEDRHFLTPVEIRGNFLFDPARHGDFLGAITGAGIDRDFIGDIILLGDRGAHVIVDPDIVAPLQSVLSQVRSVPVTVQPIEWDKLYYKEPKKRSINTVEKSMRLDSVGSAGFGISRTKIGDEIKTGNVLVNWKQVKNGSSSVKEGDIITFRGKGRVVVENVSKTSKNKFRIELSRYT</sequence>
<dbReference type="InterPro" id="IPR012677">
    <property type="entry name" value="Nucleotide-bd_a/b_plait_sf"/>
</dbReference>
<dbReference type="InterPro" id="IPR002942">
    <property type="entry name" value="S4_RNA-bd"/>
</dbReference>
<evidence type="ECO:0000259" key="2">
    <source>
        <dbReference type="SMART" id="SM00363"/>
    </source>
</evidence>
<dbReference type="PROSITE" id="PS50889">
    <property type="entry name" value="S4"/>
    <property type="match status" value="1"/>
</dbReference>
<dbReference type="AlphaFoldDB" id="A0A7S2ZR39"/>
<dbReference type="Pfam" id="PF17774">
    <property type="entry name" value="YlmH_RBD"/>
    <property type="match status" value="1"/>
</dbReference>
<evidence type="ECO:0000313" key="3">
    <source>
        <dbReference type="EMBL" id="CAE0048489.1"/>
    </source>
</evidence>
<accession>A0A7S2ZR39</accession>
<dbReference type="Gene3D" id="3.30.1370.160">
    <property type="match status" value="1"/>
</dbReference>
<keyword evidence="1" id="KW-0694">RNA-binding</keyword>
<dbReference type="Gene3D" id="3.30.70.330">
    <property type="match status" value="1"/>
</dbReference>
<dbReference type="CDD" id="cd00165">
    <property type="entry name" value="S4"/>
    <property type="match status" value="1"/>
</dbReference>
<dbReference type="PANTHER" id="PTHR13633">
    <property type="entry name" value="MITOCHONDRIAL TRANSCRIPTION RESCUE FACTOR 1"/>
    <property type="match status" value="1"/>
</dbReference>
<dbReference type="Pfam" id="PF01479">
    <property type="entry name" value="S4"/>
    <property type="match status" value="1"/>
</dbReference>
<evidence type="ECO:0000313" key="4">
    <source>
        <dbReference type="EMBL" id="CAE0048490.1"/>
    </source>
</evidence>
<dbReference type="SMART" id="SM00363">
    <property type="entry name" value="S4"/>
    <property type="match status" value="1"/>
</dbReference>
<reference evidence="3" key="1">
    <citation type="submission" date="2021-01" db="EMBL/GenBank/DDBJ databases">
        <authorList>
            <person name="Corre E."/>
            <person name="Pelletier E."/>
            <person name="Niang G."/>
            <person name="Scheremetjew M."/>
            <person name="Finn R."/>
            <person name="Kale V."/>
            <person name="Holt S."/>
            <person name="Cochrane G."/>
            <person name="Meng A."/>
            <person name="Brown T."/>
            <person name="Cohen L."/>
        </authorList>
    </citation>
    <scope>NUCLEOTIDE SEQUENCE</scope>
    <source>
        <strain evidence="3">CCMP 769</strain>
    </source>
</reference>
<dbReference type="EMBL" id="HBHW01021355">
    <property type="protein sequence ID" value="CAE0048489.1"/>
    <property type="molecule type" value="Transcribed_RNA"/>
</dbReference>